<dbReference type="AlphaFoldDB" id="A0A5J4TUD1"/>
<name>A0A5J4TUD1_9EUKA</name>
<dbReference type="Pfam" id="PF25474">
    <property type="entry name" value="TPR_TmcB"/>
    <property type="match status" value="1"/>
</dbReference>
<organism evidence="2 3">
    <name type="scientific">Streblomastix strix</name>
    <dbReference type="NCBI Taxonomy" id="222440"/>
    <lineage>
        <taxon>Eukaryota</taxon>
        <taxon>Metamonada</taxon>
        <taxon>Preaxostyla</taxon>
        <taxon>Oxymonadida</taxon>
        <taxon>Streblomastigidae</taxon>
        <taxon>Streblomastix</taxon>
    </lineage>
</organism>
<dbReference type="EMBL" id="SNRW01025436">
    <property type="protein sequence ID" value="KAA6361513.1"/>
    <property type="molecule type" value="Genomic_DNA"/>
</dbReference>
<accession>A0A5J4TUD1</accession>
<protein>
    <recommendedName>
        <fullName evidence="1">TmcB/TmcC TPR repeats domain-containing protein</fullName>
    </recommendedName>
</protein>
<comment type="caution">
    <text evidence="2">The sequence shown here is derived from an EMBL/GenBank/DDBJ whole genome shotgun (WGS) entry which is preliminary data.</text>
</comment>
<feature type="domain" description="TmcB/TmcC TPR repeats" evidence="1">
    <location>
        <begin position="124"/>
        <end position="217"/>
    </location>
</feature>
<proteinExistence type="predicted"/>
<evidence type="ECO:0000313" key="2">
    <source>
        <dbReference type="EMBL" id="KAA6361513.1"/>
    </source>
</evidence>
<evidence type="ECO:0000259" key="1">
    <source>
        <dbReference type="Pfam" id="PF25474"/>
    </source>
</evidence>
<reference evidence="2 3" key="1">
    <citation type="submission" date="2019-03" db="EMBL/GenBank/DDBJ databases">
        <title>Single cell metagenomics reveals metabolic interactions within the superorganism composed of flagellate Streblomastix strix and complex community of Bacteroidetes bacteria on its surface.</title>
        <authorList>
            <person name="Treitli S.C."/>
            <person name="Kolisko M."/>
            <person name="Husnik F."/>
            <person name="Keeling P."/>
            <person name="Hampl V."/>
        </authorList>
    </citation>
    <scope>NUCLEOTIDE SEQUENCE [LARGE SCALE GENOMIC DNA]</scope>
    <source>
        <strain evidence="2">ST1C</strain>
    </source>
</reference>
<gene>
    <name evidence="2" type="ORF">EZS28_042960</name>
</gene>
<evidence type="ECO:0000313" key="3">
    <source>
        <dbReference type="Proteomes" id="UP000324800"/>
    </source>
</evidence>
<sequence length="230" mass="27293">MNHLDRVKMFQSSEIQFMHHFFVKKSFDGALNYTQHMHSSYKIIYLHCNLNYLHTYRKYVNIILDGHHYGLFYRLMRQGEESMKPVKIDEQLRTWSNQLVSKSANDGSVMMDSKQHSINIQLQQADKQYEILKVDLTRFWSLLTRRSVDVDKVEHHIRIASQNARLAQEQYNTLLIDELENPNTVRQYSVLMRDLNGEDRLAIEIFQEANLMEQGKKADLLKNEDEKGIK</sequence>
<dbReference type="InterPro" id="IPR057352">
    <property type="entry name" value="TPR_TmcB/C"/>
</dbReference>
<dbReference type="Proteomes" id="UP000324800">
    <property type="component" value="Unassembled WGS sequence"/>
</dbReference>